<feature type="compositionally biased region" description="Basic and acidic residues" evidence="1">
    <location>
        <begin position="68"/>
        <end position="93"/>
    </location>
</feature>
<sequence>MPGLQLLDKVPSIDIRTQTGLTDWIEAARLLKWKCAKKMMLREDRRWCTEATLWTPTAVATSRPGINRRRDTRPSCRDQDRKARHYQPREMNRRITAPSPLRYRAVTQLQVGPLRLHRQRQQLRHQ</sequence>
<keyword evidence="2" id="KW-1185">Reference proteome</keyword>
<dbReference type="WBParaSite" id="L893_g9562.t1">
    <property type="protein sequence ID" value="L893_g9562.t1"/>
    <property type="gene ID" value="L893_g9562"/>
</dbReference>
<evidence type="ECO:0000256" key="1">
    <source>
        <dbReference type="SAM" id="MobiDB-lite"/>
    </source>
</evidence>
<evidence type="ECO:0000313" key="3">
    <source>
        <dbReference type="WBParaSite" id="L893_g9562.t1"/>
    </source>
</evidence>
<evidence type="ECO:0000313" key="2">
    <source>
        <dbReference type="Proteomes" id="UP000095287"/>
    </source>
</evidence>
<organism evidence="2 3">
    <name type="scientific">Steinernema glaseri</name>
    <dbReference type="NCBI Taxonomy" id="37863"/>
    <lineage>
        <taxon>Eukaryota</taxon>
        <taxon>Metazoa</taxon>
        <taxon>Ecdysozoa</taxon>
        <taxon>Nematoda</taxon>
        <taxon>Chromadorea</taxon>
        <taxon>Rhabditida</taxon>
        <taxon>Tylenchina</taxon>
        <taxon>Panagrolaimomorpha</taxon>
        <taxon>Strongyloidoidea</taxon>
        <taxon>Steinernematidae</taxon>
        <taxon>Steinernema</taxon>
    </lineage>
</organism>
<dbReference type="AlphaFoldDB" id="A0A1I8AUA5"/>
<reference evidence="3" key="1">
    <citation type="submission" date="2016-11" db="UniProtKB">
        <authorList>
            <consortium name="WormBaseParasite"/>
        </authorList>
    </citation>
    <scope>IDENTIFICATION</scope>
</reference>
<proteinExistence type="predicted"/>
<protein>
    <submittedName>
        <fullName evidence="3">ANK_REP_REGION domain-containing protein</fullName>
    </submittedName>
</protein>
<accession>A0A1I8AUA5</accession>
<dbReference type="Proteomes" id="UP000095287">
    <property type="component" value="Unplaced"/>
</dbReference>
<feature type="region of interest" description="Disordered" evidence="1">
    <location>
        <begin position="61"/>
        <end position="99"/>
    </location>
</feature>
<name>A0A1I8AUA5_9BILA</name>